<dbReference type="PANTHER" id="PTHR11431">
    <property type="entry name" value="FERRITIN"/>
    <property type="match status" value="1"/>
</dbReference>
<evidence type="ECO:0000256" key="6">
    <source>
        <dbReference type="RuleBase" id="RU361145"/>
    </source>
</evidence>
<dbReference type="SUPFAM" id="SSF47240">
    <property type="entry name" value="Ferritin-like"/>
    <property type="match status" value="1"/>
</dbReference>
<evidence type="ECO:0000256" key="1">
    <source>
        <dbReference type="ARBA" id="ARBA00007513"/>
    </source>
</evidence>
<dbReference type="GO" id="GO:0006879">
    <property type="term" value="P:intracellular iron ion homeostasis"/>
    <property type="evidence" value="ECO:0007669"/>
    <property type="project" value="UniProtKB-KW"/>
</dbReference>
<sequence length="200" mass="23293">MLEEYNMIPKHENEGRDLIKNRNKLRDEAAQLLNAQVSHEMWASLVYMAMGSHFNSEAHDRPGFAKFFRKNAEEEREHAMKISDYLNKRGTHITGLNIKMPDTYNWETGLQALQEAIKMENKVTDLLIDIHKVATDSGDGALTDFLESEFLDEQIESIRMLQRYINTLELMVNTHKSRHDNKQGMMAEYLFDLQLQGKEC</sequence>
<feature type="binding site" evidence="5">
    <location>
        <position position="75"/>
    </location>
    <ligand>
        <name>Fe cation</name>
        <dbReference type="ChEBI" id="CHEBI:24875"/>
        <label>1</label>
    </ligand>
</feature>
<evidence type="ECO:0000256" key="2">
    <source>
        <dbReference type="ARBA" id="ARBA00022434"/>
    </source>
</evidence>
<reference evidence="8" key="2">
    <citation type="submission" date="2015-02" db="UniProtKB">
        <authorList>
            <consortium name="EnsemblMetazoa"/>
        </authorList>
    </citation>
    <scope>IDENTIFICATION</scope>
</reference>
<feature type="domain" description="Ferritin-like diiron" evidence="7">
    <location>
        <begin position="23"/>
        <end position="172"/>
    </location>
</feature>
<organism evidence="8 9">
    <name type="scientific">Strigamia maritima</name>
    <name type="common">European centipede</name>
    <name type="synonym">Geophilus maritimus</name>
    <dbReference type="NCBI Taxonomy" id="126957"/>
    <lineage>
        <taxon>Eukaryota</taxon>
        <taxon>Metazoa</taxon>
        <taxon>Ecdysozoa</taxon>
        <taxon>Arthropoda</taxon>
        <taxon>Myriapoda</taxon>
        <taxon>Chilopoda</taxon>
        <taxon>Pleurostigmophora</taxon>
        <taxon>Geophilomorpha</taxon>
        <taxon>Linotaeniidae</taxon>
        <taxon>Strigamia</taxon>
    </lineage>
</organism>
<dbReference type="InterPro" id="IPR009040">
    <property type="entry name" value="Ferritin-like_diiron"/>
</dbReference>
<dbReference type="PROSITE" id="PS00204">
    <property type="entry name" value="FERRITIN_2"/>
    <property type="match status" value="1"/>
</dbReference>
<dbReference type="CDD" id="cd01056">
    <property type="entry name" value="Euk_Ferritin"/>
    <property type="match status" value="1"/>
</dbReference>
<dbReference type="PANTHER" id="PTHR11431:SF75">
    <property type="entry name" value="FERRITIN"/>
    <property type="match status" value="1"/>
</dbReference>
<comment type="similarity">
    <text evidence="1 6">Belongs to the ferritin family.</text>
</comment>
<evidence type="ECO:0000259" key="7">
    <source>
        <dbReference type="PROSITE" id="PS50905"/>
    </source>
</evidence>
<comment type="function">
    <text evidence="6">Stores iron in a soluble, non-toxic, readily available form. Important for iron homeostasis. Iron is taken up in the ferrous form and deposited as ferric hydroxides after oxidation.</text>
</comment>
<dbReference type="Gene3D" id="1.20.1260.10">
    <property type="match status" value="1"/>
</dbReference>
<dbReference type="EnsemblMetazoa" id="SMAR007215-RA">
    <property type="protein sequence ID" value="SMAR007215-PA"/>
    <property type="gene ID" value="SMAR007215"/>
</dbReference>
<keyword evidence="3 5" id="KW-0479">Metal-binding</keyword>
<feature type="binding site" evidence="5">
    <location>
        <position position="40"/>
    </location>
    <ligand>
        <name>Fe cation</name>
        <dbReference type="ChEBI" id="CHEBI:24875"/>
        <label>1</label>
    </ligand>
</feature>
<dbReference type="InterPro" id="IPR008331">
    <property type="entry name" value="Ferritin_DPS_dom"/>
</dbReference>
<evidence type="ECO:0000256" key="3">
    <source>
        <dbReference type="ARBA" id="ARBA00022723"/>
    </source>
</evidence>
<comment type="catalytic activity">
    <reaction evidence="6">
        <text>4 Fe(2+) + O2 + 4 H(+) = 4 Fe(3+) + 2 H2O</text>
        <dbReference type="Rhea" id="RHEA:11148"/>
        <dbReference type="ChEBI" id="CHEBI:15377"/>
        <dbReference type="ChEBI" id="CHEBI:15378"/>
        <dbReference type="ChEBI" id="CHEBI:15379"/>
        <dbReference type="ChEBI" id="CHEBI:29033"/>
        <dbReference type="ChEBI" id="CHEBI:29034"/>
        <dbReference type="EC" id="1.16.3.1"/>
    </reaction>
</comment>
<keyword evidence="9" id="KW-1185">Reference proteome</keyword>
<dbReference type="InterPro" id="IPR001519">
    <property type="entry name" value="Ferritin"/>
</dbReference>
<dbReference type="EMBL" id="JH431742">
    <property type="status" value="NOT_ANNOTATED_CDS"/>
    <property type="molecule type" value="Genomic_DNA"/>
</dbReference>
<keyword evidence="4 5" id="KW-0408">Iron</keyword>
<feature type="binding site" evidence="5">
    <location>
        <position position="120"/>
    </location>
    <ligand>
        <name>Fe cation</name>
        <dbReference type="ChEBI" id="CHEBI:24875"/>
        <label>1</label>
    </ligand>
</feature>
<keyword evidence="6" id="KW-0560">Oxidoreductase</keyword>
<dbReference type="GO" id="GO:0006826">
    <property type="term" value="P:iron ion transport"/>
    <property type="evidence" value="ECO:0007669"/>
    <property type="project" value="InterPro"/>
</dbReference>
<protein>
    <recommendedName>
        <fullName evidence="6">Ferritin</fullName>
        <ecNumber evidence="6">1.16.3.1</ecNumber>
    </recommendedName>
</protein>
<dbReference type="eggNOG" id="KOG2332">
    <property type="taxonomic scope" value="Eukaryota"/>
</dbReference>
<dbReference type="OMA" id="QAYASYF"/>
<name>T1J101_STRMM</name>
<dbReference type="InterPro" id="IPR009078">
    <property type="entry name" value="Ferritin-like_SF"/>
</dbReference>
<dbReference type="GO" id="GO:0005737">
    <property type="term" value="C:cytoplasm"/>
    <property type="evidence" value="ECO:0007669"/>
    <property type="project" value="TreeGrafter"/>
</dbReference>
<dbReference type="PROSITE" id="PS50905">
    <property type="entry name" value="FERRITIN_LIKE"/>
    <property type="match status" value="1"/>
</dbReference>
<feature type="binding site" evidence="5">
    <location>
        <position position="154"/>
    </location>
    <ligand>
        <name>Fe cation</name>
        <dbReference type="ChEBI" id="CHEBI:24875"/>
        <label>1</label>
    </ligand>
</feature>
<dbReference type="GO" id="GO:0004322">
    <property type="term" value="F:ferroxidase activity"/>
    <property type="evidence" value="ECO:0007669"/>
    <property type="project" value="UniProtKB-EC"/>
</dbReference>
<dbReference type="Proteomes" id="UP000014500">
    <property type="component" value="Unassembled WGS sequence"/>
</dbReference>
<proteinExistence type="inferred from homology"/>
<evidence type="ECO:0000256" key="5">
    <source>
        <dbReference type="PIRSR" id="PIRSR601519-1"/>
    </source>
</evidence>
<dbReference type="GO" id="GO:0008199">
    <property type="term" value="F:ferric iron binding"/>
    <property type="evidence" value="ECO:0007669"/>
    <property type="project" value="InterPro"/>
</dbReference>
<dbReference type="AlphaFoldDB" id="T1J101"/>
<dbReference type="PhylomeDB" id="T1J101"/>
<dbReference type="InterPro" id="IPR014034">
    <property type="entry name" value="Ferritin_CS"/>
</dbReference>
<evidence type="ECO:0000313" key="9">
    <source>
        <dbReference type="Proteomes" id="UP000014500"/>
    </source>
</evidence>
<keyword evidence="2 6" id="KW-0409">Iron storage</keyword>
<feature type="binding site" evidence="5">
    <location>
        <position position="78"/>
    </location>
    <ligand>
        <name>Fe cation</name>
        <dbReference type="ChEBI" id="CHEBI:24875"/>
        <label>1</label>
    </ligand>
</feature>
<dbReference type="InterPro" id="IPR012347">
    <property type="entry name" value="Ferritin-like"/>
</dbReference>
<dbReference type="STRING" id="126957.T1J101"/>
<dbReference type="EC" id="1.16.3.1" evidence="6"/>
<evidence type="ECO:0000313" key="8">
    <source>
        <dbReference type="EnsemblMetazoa" id="SMAR007215-PA"/>
    </source>
</evidence>
<reference evidence="9" key="1">
    <citation type="submission" date="2011-05" db="EMBL/GenBank/DDBJ databases">
        <authorList>
            <person name="Richards S.R."/>
            <person name="Qu J."/>
            <person name="Jiang H."/>
            <person name="Jhangiani S.N."/>
            <person name="Agravi P."/>
            <person name="Goodspeed R."/>
            <person name="Gross S."/>
            <person name="Mandapat C."/>
            <person name="Jackson L."/>
            <person name="Mathew T."/>
            <person name="Pu L."/>
            <person name="Thornton R."/>
            <person name="Saada N."/>
            <person name="Wilczek-Boney K.B."/>
            <person name="Lee S."/>
            <person name="Kovar C."/>
            <person name="Wu Y."/>
            <person name="Scherer S.E."/>
            <person name="Worley K.C."/>
            <person name="Muzny D.M."/>
            <person name="Gibbs R."/>
        </authorList>
    </citation>
    <scope>NUCLEOTIDE SEQUENCE</scope>
    <source>
        <strain evidence="9">Brora</strain>
    </source>
</reference>
<dbReference type="Pfam" id="PF00210">
    <property type="entry name" value="Ferritin"/>
    <property type="match status" value="1"/>
</dbReference>
<dbReference type="GO" id="GO:0008198">
    <property type="term" value="F:ferrous iron binding"/>
    <property type="evidence" value="ECO:0007669"/>
    <property type="project" value="TreeGrafter"/>
</dbReference>
<accession>T1J101</accession>
<dbReference type="HOGENOM" id="CLU_065681_1_2_1"/>
<evidence type="ECO:0000256" key="4">
    <source>
        <dbReference type="ARBA" id="ARBA00023004"/>
    </source>
</evidence>